<comment type="similarity">
    <text evidence="6">Belongs to the XRCC4-XLF family. XLF subfamily.</text>
</comment>
<dbReference type="Pfam" id="PF09302">
    <property type="entry name" value="XLF"/>
    <property type="match status" value="1"/>
</dbReference>
<name>A0A921YQY5_MANSE</name>
<keyword evidence="2" id="KW-0227">DNA damage</keyword>
<dbReference type="GO" id="GO:0045027">
    <property type="term" value="F:DNA end binding"/>
    <property type="evidence" value="ECO:0007669"/>
    <property type="project" value="TreeGrafter"/>
</dbReference>
<evidence type="ECO:0000313" key="9">
    <source>
        <dbReference type="EMBL" id="KAG6444166.1"/>
    </source>
</evidence>
<proteinExistence type="inferred from homology"/>
<gene>
    <name evidence="9" type="ORF">O3G_MSEX003232</name>
</gene>
<dbReference type="AlphaFoldDB" id="A0A921YQY5"/>
<keyword evidence="5" id="KW-0539">Nucleus</keyword>
<evidence type="ECO:0000256" key="7">
    <source>
        <dbReference type="ARBA" id="ARBA00044529"/>
    </source>
</evidence>
<keyword evidence="3" id="KW-0238">DNA-binding</keyword>
<evidence type="ECO:0000256" key="5">
    <source>
        <dbReference type="ARBA" id="ARBA00023242"/>
    </source>
</evidence>
<dbReference type="PANTHER" id="PTHR32235">
    <property type="entry name" value="NON-HOMOLOGOUS END-JOINING FACTOR 1"/>
    <property type="match status" value="1"/>
</dbReference>
<feature type="domain" description="XLF-like N-terminal" evidence="8">
    <location>
        <begin position="1"/>
        <end position="108"/>
    </location>
</feature>
<evidence type="ECO:0000259" key="8">
    <source>
        <dbReference type="Pfam" id="PF09302"/>
    </source>
</evidence>
<dbReference type="OrthoDB" id="2155935at2759"/>
<evidence type="ECO:0000256" key="6">
    <source>
        <dbReference type="ARBA" id="ARBA00025747"/>
    </source>
</evidence>
<dbReference type="GO" id="GO:0006303">
    <property type="term" value="P:double-strand break repair via nonhomologous end joining"/>
    <property type="evidence" value="ECO:0007669"/>
    <property type="project" value="UniProtKB-ARBA"/>
</dbReference>
<dbReference type="Proteomes" id="UP000791440">
    <property type="component" value="Unassembled WGS sequence"/>
</dbReference>
<dbReference type="Gene3D" id="2.170.210.10">
    <property type="entry name" value="DNA double-strand break repair and VJ recombination XRCC4, N-terminal"/>
    <property type="match status" value="1"/>
</dbReference>
<keyword evidence="4" id="KW-0234">DNA repair</keyword>
<protein>
    <recommendedName>
        <fullName evidence="7">Non-homologous end-joining factor 1</fullName>
    </recommendedName>
</protein>
<dbReference type="GO" id="GO:0032807">
    <property type="term" value="C:DNA ligase IV complex"/>
    <property type="evidence" value="ECO:0007669"/>
    <property type="project" value="TreeGrafter"/>
</dbReference>
<keyword evidence="10" id="KW-1185">Reference proteome</keyword>
<organism evidence="9 10">
    <name type="scientific">Manduca sexta</name>
    <name type="common">Tobacco hawkmoth</name>
    <name type="synonym">Tobacco hornworm</name>
    <dbReference type="NCBI Taxonomy" id="7130"/>
    <lineage>
        <taxon>Eukaryota</taxon>
        <taxon>Metazoa</taxon>
        <taxon>Ecdysozoa</taxon>
        <taxon>Arthropoda</taxon>
        <taxon>Hexapoda</taxon>
        <taxon>Insecta</taxon>
        <taxon>Pterygota</taxon>
        <taxon>Neoptera</taxon>
        <taxon>Endopterygota</taxon>
        <taxon>Lepidoptera</taxon>
        <taxon>Glossata</taxon>
        <taxon>Ditrysia</taxon>
        <taxon>Bombycoidea</taxon>
        <taxon>Sphingidae</taxon>
        <taxon>Sphinginae</taxon>
        <taxon>Sphingini</taxon>
        <taxon>Manduca</taxon>
    </lineage>
</organism>
<evidence type="ECO:0000256" key="4">
    <source>
        <dbReference type="ARBA" id="ARBA00023204"/>
    </source>
</evidence>
<dbReference type="EMBL" id="JH668309">
    <property type="protein sequence ID" value="KAG6444166.1"/>
    <property type="molecule type" value="Genomic_DNA"/>
</dbReference>
<dbReference type="InterPro" id="IPR038051">
    <property type="entry name" value="XRCC4-like_N_sf"/>
</dbReference>
<accession>A0A921YQY5</accession>
<evidence type="ECO:0000256" key="3">
    <source>
        <dbReference type="ARBA" id="ARBA00023125"/>
    </source>
</evidence>
<reference evidence="9" key="1">
    <citation type="journal article" date="2016" name="Insect Biochem. Mol. Biol.">
        <title>Multifaceted biological insights from a draft genome sequence of the tobacco hornworm moth, Manduca sexta.</title>
        <authorList>
            <person name="Kanost M.R."/>
            <person name="Arrese E.L."/>
            <person name="Cao X."/>
            <person name="Chen Y.R."/>
            <person name="Chellapilla S."/>
            <person name="Goldsmith M.R."/>
            <person name="Grosse-Wilde E."/>
            <person name="Heckel D.G."/>
            <person name="Herndon N."/>
            <person name="Jiang H."/>
            <person name="Papanicolaou A."/>
            <person name="Qu J."/>
            <person name="Soulages J.L."/>
            <person name="Vogel H."/>
            <person name="Walters J."/>
            <person name="Waterhouse R.M."/>
            <person name="Ahn S.J."/>
            <person name="Almeida F.C."/>
            <person name="An C."/>
            <person name="Aqrawi P."/>
            <person name="Bretschneider A."/>
            <person name="Bryant W.B."/>
            <person name="Bucks S."/>
            <person name="Chao H."/>
            <person name="Chevignon G."/>
            <person name="Christen J.M."/>
            <person name="Clarke D.F."/>
            <person name="Dittmer N.T."/>
            <person name="Ferguson L.C.F."/>
            <person name="Garavelou S."/>
            <person name="Gordon K.H.J."/>
            <person name="Gunaratna R.T."/>
            <person name="Han Y."/>
            <person name="Hauser F."/>
            <person name="He Y."/>
            <person name="Heidel-Fischer H."/>
            <person name="Hirsh A."/>
            <person name="Hu Y."/>
            <person name="Jiang H."/>
            <person name="Kalra D."/>
            <person name="Klinner C."/>
            <person name="Konig C."/>
            <person name="Kovar C."/>
            <person name="Kroll A.R."/>
            <person name="Kuwar S.S."/>
            <person name="Lee S.L."/>
            <person name="Lehman R."/>
            <person name="Li K."/>
            <person name="Li Z."/>
            <person name="Liang H."/>
            <person name="Lovelace S."/>
            <person name="Lu Z."/>
            <person name="Mansfield J.H."/>
            <person name="McCulloch K.J."/>
            <person name="Mathew T."/>
            <person name="Morton B."/>
            <person name="Muzny D.M."/>
            <person name="Neunemann D."/>
            <person name="Ongeri F."/>
            <person name="Pauchet Y."/>
            <person name="Pu L.L."/>
            <person name="Pyrousis I."/>
            <person name="Rao X.J."/>
            <person name="Redding A."/>
            <person name="Roesel C."/>
            <person name="Sanchez-Gracia A."/>
            <person name="Schaack S."/>
            <person name="Shukla A."/>
            <person name="Tetreau G."/>
            <person name="Wang Y."/>
            <person name="Xiong G.H."/>
            <person name="Traut W."/>
            <person name="Walsh T.K."/>
            <person name="Worley K.C."/>
            <person name="Wu D."/>
            <person name="Wu W."/>
            <person name="Wu Y.Q."/>
            <person name="Zhang X."/>
            <person name="Zou Z."/>
            <person name="Zucker H."/>
            <person name="Briscoe A.D."/>
            <person name="Burmester T."/>
            <person name="Clem R.J."/>
            <person name="Feyereisen R."/>
            <person name="Grimmelikhuijzen C.J.P."/>
            <person name="Hamodrakas S.J."/>
            <person name="Hansson B.S."/>
            <person name="Huguet E."/>
            <person name="Jermiin L.S."/>
            <person name="Lan Q."/>
            <person name="Lehman H.K."/>
            <person name="Lorenzen M."/>
            <person name="Merzendorfer H."/>
            <person name="Michalopoulos I."/>
            <person name="Morton D.B."/>
            <person name="Muthukrishnan S."/>
            <person name="Oakeshott J.G."/>
            <person name="Palmer W."/>
            <person name="Park Y."/>
            <person name="Passarelli A.L."/>
            <person name="Rozas J."/>
            <person name="Schwartz L.M."/>
            <person name="Smith W."/>
            <person name="Southgate A."/>
            <person name="Vilcinskas A."/>
            <person name="Vogt R."/>
            <person name="Wang P."/>
            <person name="Werren J."/>
            <person name="Yu X.Q."/>
            <person name="Zhou J.J."/>
            <person name="Brown S.J."/>
            <person name="Scherer S.E."/>
            <person name="Richards S."/>
            <person name="Blissard G.W."/>
        </authorList>
    </citation>
    <scope>NUCLEOTIDE SEQUENCE</scope>
</reference>
<sequence>MWKKLHISEPPLYLSFTEEADGFDILVTDYITLWYVNFTKESFIRRLKECNEDLEFDNDNEFVQQGTALLSQPDKIKKLQVEREDGGKTLSICMHILFGYPFKFECKLVKTSEQFFCKKVTLPLIKVIKDLRTSQTKLREQLKGKDKVIKAYKDKGVKLTARRFKSYEAKYKDEAHMSEHKEYDSTFEASSDPKNVLEDLEIQCAKYTEHTNTTVKLEPASIKNEVQSQSDETTAIPNIVSMRIKQEDIKSRPLSSNISIKKQRRRLNI</sequence>
<evidence type="ECO:0000313" key="10">
    <source>
        <dbReference type="Proteomes" id="UP000791440"/>
    </source>
</evidence>
<dbReference type="InterPro" id="IPR052287">
    <property type="entry name" value="NHEJ_factor"/>
</dbReference>
<evidence type="ECO:0000256" key="2">
    <source>
        <dbReference type="ARBA" id="ARBA00022763"/>
    </source>
</evidence>
<dbReference type="CDD" id="cd22285">
    <property type="entry name" value="HD_XLF_N"/>
    <property type="match status" value="1"/>
</dbReference>
<dbReference type="InterPro" id="IPR015381">
    <property type="entry name" value="XLF-like_N"/>
</dbReference>
<comment type="caution">
    <text evidence="9">The sequence shown here is derived from an EMBL/GenBank/DDBJ whole genome shotgun (WGS) entry which is preliminary data.</text>
</comment>
<dbReference type="PANTHER" id="PTHR32235:SF1">
    <property type="entry name" value="NON-HOMOLOGOUS END-JOINING FACTOR 1"/>
    <property type="match status" value="1"/>
</dbReference>
<evidence type="ECO:0000256" key="1">
    <source>
        <dbReference type="ARBA" id="ARBA00004123"/>
    </source>
</evidence>
<reference evidence="9" key="2">
    <citation type="submission" date="2020-12" db="EMBL/GenBank/DDBJ databases">
        <authorList>
            <person name="Kanost M."/>
        </authorList>
    </citation>
    <scope>NUCLEOTIDE SEQUENCE</scope>
</reference>
<comment type="subcellular location">
    <subcellularLocation>
        <location evidence="1">Nucleus</location>
    </subcellularLocation>
</comment>